<keyword evidence="5" id="KW-1185">Reference proteome</keyword>
<name>A0A935C747_9BACT</name>
<evidence type="ECO:0000259" key="3">
    <source>
        <dbReference type="Pfam" id="PF12969"/>
    </source>
</evidence>
<accession>A0A935C747</accession>
<dbReference type="InterPro" id="IPR019690">
    <property type="entry name" value="DUF2569"/>
</dbReference>
<evidence type="ECO:0000256" key="1">
    <source>
        <dbReference type="SAM" id="Phobius"/>
    </source>
</evidence>
<keyword evidence="1" id="KW-0472">Membrane</keyword>
<evidence type="ECO:0000313" key="4">
    <source>
        <dbReference type="EMBL" id="MBK6264791.1"/>
    </source>
</evidence>
<dbReference type="Pfam" id="PF01841">
    <property type="entry name" value="Transglut_core"/>
    <property type="match status" value="1"/>
</dbReference>
<dbReference type="Gene3D" id="3.10.620.30">
    <property type="match status" value="1"/>
</dbReference>
<sequence length="854" mass="100208">MRLFLFSFFLFIYSSQLFSQEIKIGKRPAWTTPINWIDDSEKPYTSKDLHYLLTSEQYNIEKKEEYNKIVYKILNSNGVSEGASVQILFDPLYQEVFIHHIRKIRSGEKPITLTPDFLVLQREGNAERNVYDGTNTAIMNLKDVRVDDIIEIEYSIRGQNPLYEGLFSKAYNLASYYSIAHQNIRILGKKDTKLRIYSPYSTQYSPIYKDRNVIYDINIKQTEGVKYDDQAPSWFNFSNFVIFTEFDKTKFSNWITKLFSISSREYNSAAQKAQELTGHIENERTKIEILINFVQDEIRYLSLSTGIGAYKPRGPSDVLKDRFGDCKDKSLLLSTMLNSIGVNAFPVLVNSYKGQYITDYPLTPQIFDHCVVKLEKDNQSFWVDPTINNQEGSLSKLYFPNYGAGFIITDTTQKMVEIPFLNHSRTEITHNYYLRGSNDPVEFEVETEYYGKNADQQREYFENADISDIENNYLEHYERFNYEVVLSEEIKTKSYDETNMYRVSENYRINNFWVNSEKQPIREKPIYAEIIFDNMIWDFQKRRNSPLALNYPTEIIQRIYIHMPTKINVPSDWQEIKNDFFQFSRSLNYQNNIITFTCKFKILSDHVPLQQIDLYKNDIEKASNLVGIEVYPPAKSSYKEATYPQFNWFFLIGGVIIFGVFTYLAILLNKKYDPPSKHYKYRYEKIEGILWLVFIGLLIAPIITISNLFNGVYFDNSIWMSLIMPDSLRFNPIVAFIIMIDYVIVIFHLVFCGLIIIQFLKKRSSLRILITVLYAFNLSYAMLLIIMQEIIGLGVNTDPYLGFLKALIAAAIWIPFFQISNRAKETFVYQRMPKNAESDQNFPMFPNRNKDFTS</sequence>
<protein>
    <submittedName>
        <fullName evidence="4">DUF3857 domain-containing protein</fullName>
    </submittedName>
</protein>
<dbReference type="Pfam" id="PF10754">
    <property type="entry name" value="DUF2569"/>
    <property type="match status" value="1"/>
</dbReference>
<evidence type="ECO:0000259" key="2">
    <source>
        <dbReference type="Pfam" id="PF01841"/>
    </source>
</evidence>
<dbReference type="Proteomes" id="UP000611723">
    <property type="component" value="Unassembled WGS sequence"/>
</dbReference>
<dbReference type="RefSeq" id="WP_201430458.1">
    <property type="nucleotide sequence ID" value="NZ_JAEQBW010000002.1"/>
</dbReference>
<dbReference type="SUPFAM" id="SSF54001">
    <property type="entry name" value="Cysteine proteinases"/>
    <property type="match status" value="1"/>
</dbReference>
<dbReference type="EMBL" id="JAEQBW010000002">
    <property type="protein sequence ID" value="MBK6264791.1"/>
    <property type="molecule type" value="Genomic_DNA"/>
</dbReference>
<feature type="transmembrane region" description="Helical" evidence="1">
    <location>
        <begin position="689"/>
        <end position="713"/>
    </location>
</feature>
<keyword evidence="1" id="KW-0812">Transmembrane</keyword>
<dbReference type="Gene3D" id="2.60.40.3140">
    <property type="match status" value="1"/>
</dbReference>
<organism evidence="4 5">
    <name type="scientific">Marivirga aurantiaca</name>
    <dbReference type="NCBI Taxonomy" id="2802615"/>
    <lineage>
        <taxon>Bacteria</taxon>
        <taxon>Pseudomonadati</taxon>
        <taxon>Bacteroidota</taxon>
        <taxon>Cytophagia</taxon>
        <taxon>Cytophagales</taxon>
        <taxon>Marivirgaceae</taxon>
        <taxon>Marivirga</taxon>
    </lineage>
</organism>
<evidence type="ECO:0000313" key="5">
    <source>
        <dbReference type="Proteomes" id="UP000611723"/>
    </source>
</evidence>
<feature type="transmembrane region" description="Helical" evidence="1">
    <location>
        <begin position="799"/>
        <end position="817"/>
    </location>
</feature>
<feature type="domain" description="Transglutaminase-like" evidence="2">
    <location>
        <begin position="271"/>
        <end position="344"/>
    </location>
</feature>
<dbReference type="InterPro" id="IPR024618">
    <property type="entry name" value="DUF3857"/>
</dbReference>
<feature type="transmembrane region" description="Helical" evidence="1">
    <location>
        <begin position="768"/>
        <end position="787"/>
    </location>
</feature>
<dbReference type="Pfam" id="PF12969">
    <property type="entry name" value="DUF3857"/>
    <property type="match status" value="1"/>
</dbReference>
<proteinExistence type="predicted"/>
<dbReference type="InterPro" id="IPR038765">
    <property type="entry name" value="Papain-like_cys_pep_sf"/>
</dbReference>
<reference evidence="4" key="1">
    <citation type="submission" date="2021-01" db="EMBL/GenBank/DDBJ databases">
        <title>Marivirga aurantiaca sp. nov., isolated from intertidal surface sediments.</title>
        <authorList>
            <person name="Zhang M."/>
        </authorList>
    </citation>
    <scope>NUCLEOTIDE SEQUENCE</scope>
    <source>
        <strain evidence="4">S37H4</strain>
    </source>
</reference>
<dbReference type="AlphaFoldDB" id="A0A935C747"/>
<feature type="transmembrane region" description="Helical" evidence="1">
    <location>
        <begin position="733"/>
        <end position="756"/>
    </location>
</feature>
<comment type="caution">
    <text evidence="4">The sequence shown here is derived from an EMBL/GenBank/DDBJ whole genome shotgun (WGS) entry which is preliminary data.</text>
</comment>
<feature type="transmembrane region" description="Helical" evidence="1">
    <location>
        <begin position="646"/>
        <end position="668"/>
    </location>
</feature>
<keyword evidence="1" id="KW-1133">Transmembrane helix</keyword>
<feature type="domain" description="DUF3857" evidence="3">
    <location>
        <begin position="63"/>
        <end position="221"/>
    </location>
</feature>
<dbReference type="InterPro" id="IPR002931">
    <property type="entry name" value="Transglutaminase-like"/>
</dbReference>
<gene>
    <name evidence="4" type="ORF">JKA74_07065</name>
</gene>